<reference evidence="1" key="1">
    <citation type="submission" date="2010-02" db="EMBL/GenBank/DDBJ databases">
        <title>Sequencing and annotation of the Blastocystis hominis genome.</title>
        <authorList>
            <person name="Wincker P."/>
        </authorList>
    </citation>
    <scope>NUCLEOTIDE SEQUENCE</scope>
    <source>
        <strain evidence="1">Singapore isolate B</strain>
    </source>
</reference>
<dbReference type="Proteomes" id="UP000008312">
    <property type="component" value="Unassembled WGS sequence"/>
</dbReference>
<sequence>MAYPFRRWCVLCQLGPMVAEYPVDITNGLSNIQLYCNIVKSKTIPLLVNVPMDSLYKNYFYKNRMLVPCSELLDRIVYELKDENGDPLSFIGNVYLLIGFTCSILLARAGRQCAWKLIKSDMVIDRVTMKGESPGTCLVLDRVNNMQERRQSPLVVLNEGGGSFASPGESTTPHTYTENAHMNVVVPKSRKWSFSLTDKTGATIALPMPITVCIHFYTINES</sequence>
<dbReference type="AlphaFoldDB" id="D8LXT1"/>
<gene>
    <name evidence="1" type="ORF">GSBLH_T00000731001</name>
</gene>
<dbReference type="EMBL" id="FN668639">
    <property type="protein sequence ID" value="CBK20386.2"/>
    <property type="molecule type" value="Genomic_DNA"/>
</dbReference>
<evidence type="ECO:0000313" key="2">
    <source>
        <dbReference type="Proteomes" id="UP000008312"/>
    </source>
</evidence>
<proteinExistence type="predicted"/>
<name>D8LXT1_BLAHO</name>
<dbReference type="RefSeq" id="XP_012894434.1">
    <property type="nucleotide sequence ID" value="XM_013038980.1"/>
</dbReference>
<dbReference type="InParanoid" id="D8LXT1"/>
<keyword evidence="2" id="KW-1185">Reference proteome</keyword>
<dbReference type="GeneID" id="24918025"/>
<accession>D8LXT1</accession>
<organism evidence="1">
    <name type="scientific">Blastocystis hominis</name>
    <dbReference type="NCBI Taxonomy" id="12968"/>
    <lineage>
        <taxon>Eukaryota</taxon>
        <taxon>Sar</taxon>
        <taxon>Stramenopiles</taxon>
        <taxon>Bigyra</taxon>
        <taxon>Opalozoa</taxon>
        <taxon>Opalinata</taxon>
        <taxon>Blastocystidae</taxon>
        <taxon>Blastocystis</taxon>
    </lineage>
</organism>
<evidence type="ECO:0000313" key="1">
    <source>
        <dbReference type="EMBL" id="CBK20386.2"/>
    </source>
</evidence>
<protein>
    <submittedName>
        <fullName evidence="1">Uncharacterized protein</fullName>
    </submittedName>
</protein>